<dbReference type="VEuPathDB" id="FungiDB:AMAG_17841"/>
<evidence type="ECO:0000256" key="1">
    <source>
        <dbReference type="ARBA" id="ARBA00023015"/>
    </source>
</evidence>
<keyword evidence="2" id="KW-0238">DNA-binding</keyword>
<proteinExistence type="predicted"/>
<organism evidence="7 8">
    <name type="scientific">Allomyces macrogynus (strain ATCC 38327)</name>
    <name type="common">Allomyces javanicus var. macrogynus</name>
    <dbReference type="NCBI Taxonomy" id="578462"/>
    <lineage>
        <taxon>Eukaryota</taxon>
        <taxon>Fungi</taxon>
        <taxon>Fungi incertae sedis</taxon>
        <taxon>Blastocladiomycota</taxon>
        <taxon>Blastocladiomycetes</taxon>
        <taxon>Blastocladiales</taxon>
        <taxon>Blastocladiaceae</taxon>
        <taxon>Allomyces</taxon>
    </lineage>
</organism>
<keyword evidence="8" id="KW-1185">Reference proteome</keyword>
<dbReference type="InterPro" id="IPR051575">
    <property type="entry name" value="Myb-like_DNA-bd"/>
</dbReference>
<dbReference type="EMBL" id="GG745329">
    <property type="protein sequence ID" value="KNE55911.1"/>
    <property type="molecule type" value="Genomic_DNA"/>
</dbReference>
<reference evidence="7 8" key="1">
    <citation type="submission" date="2009-11" db="EMBL/GenBank/DDBJ databases">
        <title>Annotation of Allomyces macrogynus ATCC 38327.</title>
        <authorList>
            <consortium name="The Broad Institute Genome Sequencing Platform"/>
            <person name="Russ C."/>
            <person name="Cuomo C."/>
            <person name="Burger G."/>
            <person name="Gray M.W."/>
            <person name="Holland P.W.H."/>
            <person name="King N."/>
            <person name="Lang F.B.F."/>
            <person name="Roger A.J."/>
            <person name="Ruiz-Trillo I."/>
            <person name="Young S.K."/>
            <person name="Zeng Q."/>
            <person name="Gargeya S."/>
            <person name="Fitzgerald M."/>
            <person name="Haas B."/>
            <person name="Abouelleil A."/>
            <person name="Alvarado L."/>
            <person name="Arachchi H.M."/>
            <person name="Berlin A."/>
            <person name="Chapman S.B."/>
            <person name="Gearin G."/>
            <person name="Goldberg J."/>
            <person name="Griggs A."/>
            <person name="Gujja S."/>
            <person name="Hansen M."/>
            <person name="Heiman D."/>
            <person name="Howarth C."/>
            <person name="Larimer J."/>
            <person name="Lui A."/>
            <person name="MacDonald P.J.P."/>
            <person name="McCowen C."/>
            <person name="Montmayeur A."/>
            <person name="Murphy C."/>
            <person name="Neiman D."/>
            <person name="Pearson M."/>
            <person name="Priest M."/>
            <person name="Roberts A."/>
            <person name="Saif S."/>
            <person name="Shea T."/>
            <person name="Sisk P."/>
            <person name="Stolte C."/>
            <person name="Sykes S."/>
            <person name="Wortman J."/>
            <person name="Nusbaum C."/>
            <person name="Birren B."/>
        </authorList>
    </citation>
    <scope>NUCLEOTIDE SEQUENCE [LARGE SCALE GENOMIC DNA]</scope>
    <source>
        <strain evidence="7 8">ATCC 38327</strain>
    </source>
</reference>
<dbReference type="AlphaFoldDB" id="A0A0L0S0M0"/>
<evidence type="ECO:0000256" key="3">
    <source>
        <dbReference type="ARBA" id="ARBA00023163"/>
    </source>
</evidence>
<dbReference type="PANTHER" id="PTHR46621:SF1">
    <property type="entry name" value="SNRNA-ACTIVATING PROTEIN COMPLEX SUBUNIT 4"/>
    <property type="match status" value="1"/>
</dbReference>
<evidence type="ECO:0000256" key="2">
    <source>
        <dbReference type="ARBA" id="ARBA00023125"/>
    </source>
</evidence>
<name>A0A0L0S0M0_ALLM3</name>
<dbReference type="SMART" id="SM00717">
    <property type="entry name" value="SANT"/>
    <property type="match status" value="1"/>
</dbReference>
<dbReference type="GO" id="GO:0019185">
    <property type="term" value="C:snRNA-activating protein complex"/>
    <property type="evidence" value="ECO:0007669"/>
    <property type="project" value="TreeGrafter"/>
</dbReference>
<gene>
    <name evidence="7" type="ORF">AMAG_17841</name>
</gene>
<dbReference type="GO" id="GO:0042795">
    <property type="term" value="P:snRNA transcription by RNA polymerase II"/>
    <property type="evidence" value="ECO:0007669"/>
    <property type="project" value="TreeGrafter"/>
</dbReference>
<reference evidence="8" key="2">
    <citation type="submission" date="2009-11" db="EMBL/GenBank/DDBJ databases">
        <title>The Genome Sequence of Allomyces macrogynus strain ATCC 38327.</title>
        <authorList>
            <consortium name="The Broad Institute Genome Sequencing Platform"/>
            <person name="Russ C."/>
            <person name="Cuomo C."/>
            <person name="Shea T."/>
            <person name="Young S.K."/>
            <person name="Zeng Q."/>
            <person name="Koehrsen M."/>
            <person name="Haas B."/>
            <person name="Borodovsky M."/>
            <person name="Guigo R."/>
            <person name="Alvarado L."/>
            <person name="Berlin A."/>
            <person name="Borenstein D."/>
            <person name="Chen Z."/>
            <person name="Engels R."/>
            <person name="Freedman E."/>
            <person name="Gellesch M."/>
            <person name="Goldberg J."/>
            <person name="Griggs A."/>
            <person name="Gujja S."/>
            <person name="Heiman D."/>
            <person name="Hepburn T."/>
            <person name="Howarth C."/>
            <person name="Jen D."/>
            <person name="Larson L."/>
            <person name="Lewis B."/>
            <person name="Mehta T."/>
            <person name="Park D."/>
            <person name="Pearson M."/>
            <person name="Roberts A."/>
            <person name="Saif S."/>
            <person name="Shenoy N."/>
            <person name="Sisk P."/>
            <person name="Stolte C."/>
            <person name="Sykes S."/>
            <person name="Walk T."/>
            <person name="White J."/>
            <person name="Yandava C."/>
            <person name="Burger G."/>
            <person name="Gray M.W."/>
            <person name="Holland P.W.H."/>
            <person name="King N."/>
            <person name="Lang F.B.F."/>
            <person name="Roger A.J."/>
            <person name="Ruiz-Trillo I."/>
            <person name="Lander E."/>
            <person name="Nusbaum C."/>
        </authorList>
    </citation>
    <scope>NUCLEOTIDE SEQUENCE [LARGE SCALE GENOMIC DNA]</scope>
    <source>
        <strain evidence="8">ATCC 38327</strain>
    </source>
</reference>
<dbReference type="GO" id="GO:0042796">
    <property type="term" value="P:snRNA transcription by RNA polymerase III"/>
    <property type="evidence" value="ECO:0007669"/>
    <property type="project" value="TreeGrafter"/>
</dbReference>
<evidence type="ECO:0000259" key="6">
    <source>
        <dbReference type="PROSITE" id="PS51294"/>
    </source>
</evidence>
<dbReference type="InterPro" id="IPR001005">
    <property type="entry name" value="SANT/Myb"/>
</dbReference>
<dbReference type="GO" id="GO:0000978">
    <property type="term" value="F:RNA polymerase II cis-regulatory region sequence-specific DNA binding"/>
    <property type="evidence" value="ECO:0007669"/>
    <property type="project" value="TreeGrafter"/>
</dbReference>
<dbReference type="Proteomes" id="UP000054350">
    <property type="component" value="Unassembled WGS sequence"/>
</dbReference>
<evidence type="ECO:0000259" key="5">
    <source>
        <dbReference type="PROSITE" id="PS50090"/>
    </source>
</evidence>
<dbReference type="PROSITE" id="PS51294">
    <property type="entry name" value="HTH_MYB"/>
    <property type="match status" value="1"/>
</dbReference>
<dbReference type="GO" id="GO:0001006">
    <property type="term" value="F:RNA polymerase III type 3 promoter sequence-specific DNA binding"/>
    <property type="evidence" value="ECO:0007669"/>
    <property type="project" value="TreeGrafter"/>
</dbReference>
<keyword evidence="4" id="KW-0539">Nucleus</keyword>
<evidence type="ECO:0000313" key="7">
    <source>
        <dbReference type="EMBL" id="KNE55911.1"/>
    </source>
</evidence>
<protein>
    <submittedName>
        <fullName evidence="7">Uncharacterized protein</fullName>
    </submittedName>
</protein>
<accession>A0A0L0S0M0</accession>
<sequence length="104" mass="11402">MEVGPAPTGEWTTDEDAKLLALVAKVGTKWSAVAEQMPGRTDGMVRLRYAKLRAEIEMGYRKPPVGVEGLPVDVRSQRVLEADPLDEVRSVVFGTVRLVVLVAR</sequence>
<feature type="domain" description="Myb-like" evidence="5">
    <location>
        <begin position="9"/>
        <end position="53"/>
    </location>
</feature>
<dbReference type="PANTHER" id="PTHR46621">
    <property type="entry name" value="SNRNA-ACTIVATING PROTEIN COMPLEX SUBUNIT 4"/>
    <property type="match status" value="1"/>
</dbReference>
<dbReference type="PROSITE" id="PS50090">
    <property type="entry name" value="MYB_LIKE"/>
    <property type="match status" value="1"/>
</dbReference>
<dbReference type="OrthoDB" id="2143914at2759"/>
<dbReference type="Gene3D" id="1.10.10.60">
    <property type="entry name" value="Homeodomain-like"/>
    <property type="match status" value="1"/>
</dbReference>
<keyword evidence="3" id="KW-0804">Transcription</keyword>
<dbReference type="InterPro" id="IPR009057">
    <property type="entry name" value="Homeodomain-like_sf"/>
</dbReference>
<dbReference type="SUPFAM" id="SSF46689">
    <property type="entry name" value="Homeodomain-like"/>
    <property type="match status" value="1"/>
</dbReference>
<dbReference type="InterPro" id="IPR017930">
    <property type="entry name" value="Myb_dom"/>
</dbReference>
<evidence type="ECO:0000256" key="4">
    <source>
        <dbReference type="ARBA" id="ARBA00023242"/>
    </source>
</evidence>
<keyword evidence="1" id="KW-0805">Transcription regulation</keyword>
<evidence type="ECO:0000313" key="8">
    <source>
        <dbReference type="Proteomes" id="UP000054350"/>
    </source>
</evidence>
<dbReference type="CDD" id="cd00167">
    <property type="entry name" value="SANT"/>
    <property type="match status" value="1"/>
</dbReference>
<dbReference type="Pfam" id="PF00249">
    <property type="entry name" value="Myb_DNA-binding"/>
    <property type="match status" value="1"/>
</dbReference>
<feature type="domain" description="HTH myb-type" evidence="6">
    <location>
        <begin position="9"/>
        <end position="57"/>
    </location>
</feature>